<comment type="caution">
    <text evidence="1">The sequence shown here is derived from an EMBL/GenBank/DDBJ whole genome shotgun (WGS) entry which is preliminary data.</text>
</comment>
<proteinExistence type="predicted"/>
<feature type="non-terminal residue" evidence="1">
    <location>
        <position position="1"/>
    </location>
</feature>
<accession>A0ACA9R399</accession>
<gene>
    <name evidence="1" type="ORF">DHETER_LOCUS16059</name>
</gene>
<evidence type="ECO:0000313" key="1">
    <source>
        <dbReference type="EMBL" id="CAG8774967.1"/>
    </source>
</evidence>
<sequence length="113" mass="13104">DSTILYSTITYKNQEQDQNFLLTILLNKIQRFTKANLHLTEKFTIIELIIAKTKGAPKKRKMSDVEKQVSKKSKPINKQERITINKENKQENSLKTLCLGCNVSLINQLKKQK</sequence>
<protein>
    <submittedName>
        <fullName evidence="1">14583_t:CDS:1</fullName>
    </submittedName>
</protein>
<organism evidence="1 2">
    <name type="scientific">Dentiscutata heterogama</name>
    <dbReference type="NCBI Taxonomy" id="1316150"/>
    <lineage>
        <taxon>Eukaryota</taxon>
        <taxon>Fungi</taxon>
        <taxon>Fungi incertae sedis</taxon>
        <taxon>Mucoromycota</taxon>
        <taxon>Glomeromycotina</taxon>
        <taxon>Glomeromycetes</taxon>
        <taxon>Diversisporales</taxon>
        <taxon>Gigasporaceae</taxon>
        <taxon>Dentiscutata</taxon>
    </lineage>
</organism>
<dbReference type="Proteomes" id="UP000789702">
    <property type="component" value="Unassembled WGS sequence"/>
</dbReference>
<keyword evidence="2" id="KW-1185">Reference proteome</keyword>
<feature type="non-terminal residue" evidence="1">
    <location>
        <position position="113"/>
    </location>
</feature>
<name>A0ACA9R399_9GLOM</name>
<dbReference type="EMBL" id="CAJVPU010059215">
    <property type="protein sequence ID" value="CAG8774967.1"/>
    <property type="molecule type" value="Genomic_DNA"/>
</dbReference>
<reference evidence="1" key="1">
    <citation type="submission" date="2021-06" db="EMBL/GenBank/DDBJ databases">
        <authorList>
            <person name="Kallberg Y."/>
            <person name="Tangrot J."/>
            <person name="Rosling A."/>
        </authorList>
    </citation>
    <scope>NUCLEOTIDE SEQUENCE</scope>
    <source>
        <strain evidence="1">IL203A</strain>
    </source>
</reference>
<evidence type="ECO:0000313" key="2">
    <source>
        <dbReference type="Proteomes" id="UP000789702"/>
    </source>
</evidence>